<dbReference type="OrthoDB" id="5504491at2"/>
<dbReference type="PANTHER" id="PTHR43434">
    <property type="entry name" value="PHOSPHOGLYCOLATE PHOSPHATASE"/>
    <property type="match status" value="1"/>
</dbReference>
<dbReference type="GO" id="GO:0005829">
    <property type="term" value="C:cytosol"/>
    <property type="evidence" value="ECO:0007669"/>
    <property type="project" value="TreeGrafter"/>
</dbReference>
<comment type="caution">
    <text evidence="1">The sequence shown here is derived from an EMBL/GenBank/DDBJ whole genome shotgun (WGS) entry which is preliminary data.</text>
</comment>
<proteinExistence type="predicted"/>
<dbReference type="SFLD" id="SFLDG01129">
    <property type="entry name" value="C1.5:_HAD__Beta-PGM__Phosphata"/>
    <property type="match status" value="1"/>
</dbReference>
<dbReference type="Gene3D" id="3.40.50.1000">
    <property type="entry name" value="HAD superfamily/HAD-like"/>
    <property type="match status" value="1"/>
</dbReference>
<evidence type="ECO:0000313" key="2">
    <source>
        <dbReference type="Proteomes" id="UP000194873"/>
    </source>
</evidence>
<protein>
    <submittedName>
        <fullName evidence="1">Phosphatase</fullName>
    </submittedName>
</protein>
<dbReference type="PANTHER" id="PTHR43434:SF19">
    <property type="entry name" value="PHOSPHONOACETALDEHYDE HYDROLASE"/>
    <property type="match status" value="1"/>
</dbReference>
<dbReference type="SFLD" id="SFLDS00003">
    <property type="entry name" value="Haloacid_Dehalogenase"/>
    <property type="match status" value="1"/>
</dbReference>
<name>A0A243WG46_9BACT</name>
<sequence>MAPLQLIVLDMAGTTVRDLHEVEACFAQAAAATGLRASPERILAVQGQAKRAVFELLWQEQLGAAGANLLPVRVEDSYREFRDILEAHYRTQEVVPTEGCLELFAFLKSQNIRIVLTTGFYRAVTDIILGRLGWDVGLDGQRRGNTQSIIDLSITSDEVAEGRPAPLMIQRAMQVFGITDLQHVWNVGDTPSDLESGRRAGCARSLGLTNGTHTREQLAPYPNDGLFDSLVELTRHLQAQLALV</sequence>
<keyword evidence="2" id="KW-1185">Reference proteome</keyword>
<dbReference type="GO" id="GO:0006281">
    <property type="term" value="P:DNA repair"/>
    <property type="evidence" value="ECO:0007669"/>
    <property type="project" value="TreeGrafter"/>
</dbReference>
<evidence type="ECO:0000313" key="1">
    <source>
        <dbReference type="EMBL" id="OUJ74724.1"/>
    </source>
</evidence>
<dbReference type="GO" id="GO:0008967">
    <property type="term" value="F:phosphoglycolate phosphatase activity"/>
    <property type="evidence" value="ECO:0007669"/>
    <property type="project" value="TreeGrafter"/>
</dbReference>
<dbReference type="Pfam" id="PF00702">
    <property type="entry name" value="Hydrolase"/>
    <property type="match status" value="1"/>
</dbReference>
<gene>
    <name evidence="1" type="ORF">BXP70_08145</name>
</gene>
<dbReference type="RefSeq" id="WP_086593527.1">
    <property type="nucleotide sequence ID" value="NZ_MTSE01000003.1"/>
</dbReference>
<dbReference type="Proteomes" id="UP000194873">
    <property type="component" value="Unassembled WGS sequence"/>
</dbReference>
<dbReference type="InterPro" id="IPR023214">
    <property type="entry name" value="HAD_sf"/>
</dbReference>
<dbReference type="SUPFAM" id="SSF56784">
    <property type="entry name" value="HAD-like"/>
    <property type="match status" value="1"/>
</dbReference>
<dbReference type="AlphaFoldDB" id="A0A243WG46"/>
<dbReference type="EMBL" id="MTSE01000003">
    <property type="protein sequence ID" value="OUJ74724.1"/>
    <property type="molecule type" value="Genomic_DNA"/>
</dbReference>
<dbReference type="InterPro" id="IPR050155">
    <property type="entry name" value="HAD-like_hydrolase_sf"/>
</dbReference>
<reference evidence="1 2" key="1">
    <citation type="submission" date="2017-01" db="EMBL/GenBank/DDBJ databases">
        <title>A new Hymenobacter.</title>
        <authorList>
            <person name="Liang Y."/>
            <person name="Feng F."/>
        </authorList>
    </citation>
    <scope>NUCLEOTIDE SEQUENCE [LARGE SCALE GENOMIC DNA]</scope>
    <source>
        <strain evidence="1">MIMBbqt21</strain>
    </source>
</reference>
<accession>A0A243WG46</accession>
<organism evidence="1 2">
    <name type="scientific">Hymenobacter crusticola</name>
    <dbReference type="NCBI Taxonomy" id="1770526"/>
    <lineage>
        <taxon>Bacteria</taxon>
        <taxon>Pseudomonadati</taxon>
        <taxon>Bacteroidota</taxon>
        <taxon>Cytophagia</taxon>
        <taxon>Cytophagales</taxon>
        <taxon>Hymenobacteraceae</taxon>
        <taxon>Hymenobacter</taxon>
    </lineage>
</organism>
<dbReference type="InterPro" id="IPR036412">
    <property type="entry name" value="HAD-like_sf"/>
</dbReference>